<evidence type="ECO:0000256" key="2">
    <source>
        <dbReference type="ARBA" id="ARBA00023002"/>
    </source>
</evidence>
<evidence type="ECO:0000256" key="3">
    <source>
        <dbReference type="SAM" id="MobiDB-lite"/>
    </source>
</evidence>
<dbReference type="OrthoDB" id="287850at2157"/>
<dbReference type="Gene3D" id="3.40.109.10">
    <property type="entry name" value="NADH Oxidase"/>
    <property type="match status" value="1"/>
</dbReference>
<protein>
    <submittedName>
        <fullName evidence="5 6">Nitroreductase</fullName>
    </submittedName>
</protein>
<dbReference type="PANTHER" id="PTHR43673:SF10">
    <property type="entry name" value="NADH DEHYDROGENASE_NAD(P)H NITROREDUCTASE XCC3605-RELATED"/>
    <property type="match status" value="1"/>
</dbReference>
<dbReference type="KEGG" id="nag:AArcMg_2699"/>
<reference evidence="8" key="1">
    <citation type="submission" date="2017-10" db="EMBL/GenBank/DDBJ databases">
        <title>Phenotypic and genomic properties of facultatively anaerobic sulfur-reducing natronoarchaea from hypersaline soda lakes.</title>
        <authorList>
            <person name="Sorokin D.Y."/>
            <person name="Kublanov I.V."/>
            <person name="Roman P."/>
            <person name="Sinninghe Damste J.S."/>
            <person name="Golyshin P.N."/>
            <person name="Rojo D."/>
            <person name="Ciordia S."/>
            <person name="Mena Md.C."/>
            <person name="Ferrer M."/>
            <person name="Messina E."/>
            <person name="Smedile F."/>
            <person name="La Spada G."/>
            <person name="La Cono V."/>
            <person name="Yakimov M.M."/>
        </authorList>
    </citation>
    <scope>NUCLEOTIDE SEQUENCE [LARGE SCALE GENOMIC DNA]</scope>
    <source>
        <strain evidence="8">AArc1</strain>
    </source>
</reference>
<reference evidence="5" key="3">
    <citation type="journal article" date="2019" name="Int. J. Syst. Evol. Microbiol.">
        <title>Natronolimnobius sulfurireducens sp. nov. and Halalkaliarchaeum desulfuricum gen. nov., sp. nov., the first sulfur-respiring alkaliphilic haloarchaea from hypersaline alkaline lakes.</title>
        <authorList>
            <person name="Sorokin D.Y."/>
            <person name="Yakimov M."/>
            <person name="Messina E."/>
            <person name="Merkel A.Y."/>
            <person name="Bale N.J."/>
            <person name="Sinninghe Damste J.S."/>
        </authorList>
    </citation>
    <scope>NUCLEOTIDE SEQUENCE</scope>
    <source>
        <strain evidence="6">AArc-Mg</strain>
        <strain evidence="5">AArc1</strain>
    </source>
</reference>
<sequence length="205" mass="23322">MKESVSKQPSLHEDAVDHRETEYDVDPLFVTRWSPYAMTGEPLEEEQFLPLFEAARWAPSAYNNQHWRFVYATREDDEWETYVDLLVEGNRVWATEAAVLGVIASKTTFDHNGEPAPTHSFDTGAAWQNLALEGARRGLAVHGMAGFDYERAAEELDVPEEFEIEAMFAVGEHAPPETLSEDLREREQPSGRKPIEEIAHRGTFE</sequence>
<dbReference type="EMBL" id="CP027033">
    <property type="protein sequence ID" value="AXR82689.1"/>
    <property type="molecule type" value="Genomic_DNA"/>
</dbReference>
<accession>A0A346PCV3</accession>
<evidence type="ECO:0000256" key="1">
    <source>
        <dbReference type="ARBA" id="ARBA00007118"/>
    </source>
</evidence>
<name>A0A346PCV3_9EURY</name>
<keyword evidence="7" id="KW-1185">Reference proteome</keyword>
<dbReference type="GO" id="GO:0016491">
    <property type="term" value="F:oxidoreductase activity"/>
    <property type="evidence" value="ECO:0007669"/>
    <property type="project" value="UniProtKB-KW"/>
</dbReference>
<evidence type="ECO:0000259" key="4">
    <source>
        <dbReference type="Pfam" id="PF00881"/>
    </source>
</evidence>
<evidence type="ECO:0000313" key="8">
    <source>
        <dbReference type="Proteomes" id="UP000258707"/>
    </source>
</evidence>
<dbReference type="CDD" id="cd02138">
    <property type="entry name" value="TdsD-like"/>
    <property type="match status" value="1"/>
</dbReference>
<evidence type="ECO:0000313" key="7">
    <source>
        <dbReference type="Proteomes" id="UP000258613"/>
    </source>
</evidence>
<dbReference type="Pfam" id="PF00881">
    <property type="entry name" value="Nitroreductase"/>
    <property type="match status" value="1"/>
</dbReference>
<comment type="similarity">
    <text evidence="1">Belongs to the nitroreductase family.</text>
</comment>
<dbReference type="AlphaFoldDB" id="A0A346PCV3"/>
<feature type="compositionally biased region" description="Basic and acidic residues" evidence="3">
    <location>
        <begin position="181"/>
        <end position="205"/>
    </location>
</feature>
<dbReference type="RefSeq" id="WP_117363533.1">
    <property type="nucleotide sequence ID" value="NZ_CP024047.1"/>
</dbReference>
<dbReference type="PANTHER" id="PTHR43673">
    <property type="entry name" value="NAD(P)H NITROREDUCTASE YDGI-RELATED"/>
    <property type="match status" value="1"/>
</dbReference>
<dbReference type="EMBL" id="CP024047">
    <property type="protein sequence ID" value="AXR77348.1"/>
    <property type="molecule type" value="Genomic_DNA"/>
</dbReference>
<dbReference type="InterPro" id="IPR000415">
    <property type="entry name" value="Nitroreductase-like"/>
</dbReference>
<organism evidence="5 8">
    <name type="scientific">Natrarchaeobaculum sulfurireducens</name>
    <dbReference type="NCBI Taxonomy" id="2044521"/>
    <lineage>
        <taxon>Archaea</taxon>
        <taxon>Methanobacteriati</taxon>
        <taxon>Methanobacteriota</taxon>
        <taxon>Stenosarchaea group</taxon>
        <taxon>Halobacteria</taxon>
        <taxon>Halobacteriales</taxon>
        <taxon>Natrialbaceae</taxon>
        <taxon>Natrarchaeobaculum</taxon>
    </lineage>
</organism>
<keyword evidence="2" id="KW-0560">Oxidoreductase</keyword>
<proteinExistence type="inferred from homology"/>
<dbReference type="Proteomes" id="UP000258613">
    <property type="component" value="Chromosome"/>
</dbReference>
<evidence type="ECO:0000313" key="5">
    <source>
        <dbReference type="EMBL" id="AXR77348.1"/>
    </source>
</evidence>
<feature type="domain" description="Nitroreductase" evidence="4">
    <location>
        <begin position="31"/>
        <end position="171"/>
    </location>
</feature>
<dbReference type="KEGG" id="nan:AArc1_1007"/>
<gene>
    <name evidence="5" type="ORF">AArc1_1007</name>
    <name evidence="6" type="ORF">AArcMg_2699</name>
</gene>
<reference evidence="7" key="2">
    <citation type="submission" date="2018-02" db="EMBL/GenBank/DDBJ databases">
        <title>Phenotypic and genomic properties of facultatively anaerobic sulfur-reducing natronoarchaea from hypersaline soda lakes.</title>
        <authorList>
            <person name="Sorokin D.Y."/>
            <person name="Kublanov I.V."/>
            <person name="Roman P."/>
            <person name="Sinninghe Damste J.S."/>
            <person name="Golyshin P.N."/>
            <person name="Rojo D."/>
            <person name="Ciordia S."/>
            <person name="Mena M.D.C."/>
            <person name="Ferrer M."/>
            <person name="Messina E."/>
            <person name="Smedile F."/>
            <person name="La Spada G."/>
            <person name="La Cono V."/>
            <person name="Yakimov M.M."/>
        </authorList>
    </citation>
    <scope>NUCLEOTIDE SEQUENCE [LARGE SCALE GENOMIC DNA]</scope>
    <source>
        <strain evidence="7">AArc-Mg</strain>
    </source>
</reference>
<dbReference type="GeneID" id="37643190"/>
<dbReference type="InterPro" id="IPR029479">
    <property type="entry name" value="Nitroreductase"/>
</dbReference>
<evidence type="ECO:0000313" key="6">
    <source>
        <dbReference type="EMBL" id="AXR82689.1"/>
    </source>
</evidence>
<feature type="region of interest" description="Disordered" evidence="3">
    <location>
        <begin position="172"/>
        <end position="205"/>
    </location>
</feature>
<dbReference type="SUPFAM" id="SSF55469">
    <property type="entry name" value="FMN-dependent nitroreductase-like"/>
    <property type="match status" value="1"/>
</dbReference>
<accession>A0A346PT44</accession>
<dbReference type="Proteomes" id="UP000258707">
    <property type="component" value="Chromosome"/>
</dbReference>